<dbReference type="Proteomes" id="UP000747110">
    <property type="component" value="Unassembled WGS sequence"/>
</dbReference>
<feature type="compositionally biased region" description="Low complexity" evidence="1">
    <location>
        <begin position="399"/>
        <end position="408"/>
    </location>
</feature>
<protein>
    <submittedName>
        <fullName evidence="2">Uncharacterized protein</fullName>
    </submittedName>
</protein>
<name>A0A8J4C797_9CHLO</name>
<evidence type="ECO:0000313" key="2">
    <source>
        <dbReference type="EMBL" id="GIL76053.1"/>
    </source>
</evidence>
<feature type="compositionally biased region" description="Basic and acidic residues" evidence="1">
    <location>
        <begin position="329"/>
        <end position="343"/>
    </location>
</feature>
<gene>
    <name evidence="2" type="ORF">Vretifemale_5788</name>
    <name evidence="3" type="ORF">Vretimale_5689</name>
</gene>
<comment type="caution">
    <text evidence="2">The sequence shown here is derived from an EMBL/GenBank/DDBJ whole genome shotgun (WGS) entry which is preliminary data.</text>
</comment>
<evidence type="ECO:0000313" key="3">
    <source>
        <dbReference type="EMBL" id="GIM00764.1"/>
    </source>
</evidence>
<evidence type="ECO:0000313" key="4">
    <source>
        <dbReference type="Proteomes" id="UP000747110"/>
    </source>
</evidence>
<dbReference type="EMBL" id="BNCQ01000008">
    <property type="protein sequence ID" value="GIM00764.1"/>
    <property type="molecule type" value="Genomic_DNA"/>
</dbReference>
<reference evidence="2" key="1">
    <citation type="journal article" date="2021" name="Proc. Natl. Acad. Sci. U.S.A.">
        <title>Three genomes in the algal genus Volvox reveal the fate of a haploid sex-determining region after a transition to homothallism.</title>
        <authorList>
            <person name="Yamamoto K."/>
            <person name="Hamaji T."/>
            <person name="Kawai-Toyooka H."/>
            <person name="Matsuzaki R."/>
            <person name="Takahashi F."/>
            <person name="Nishimura Y."/>
            <person name="Kawachi M."/>
            <person name="Noguchi H."/>
            <person name="Minakuchi Y."/>
            <person name="Umen J.G."/>
            <person name="Toyoda A."/>
            <person name="Nozaki H."/>
        </authorList>
    </citation>
    <scope>NUCLEOTIDE SEQUENCE</scope>
    <source>
        <strain evidence="3">NIES-3785</strain>
        <strain evidence="2">NIES-3786</strain>
    </source>
</reference>
<feature type="region of interest" description="Disordered" evidence="1">
    <location>
        <begin position="556"/>
        <end position="618"/>
    </location>
</feature>
<feature type="compositionally biased region" description="Basic and acidic residues" evidence="1">
    <location>
        <begin position="593"/>
        <end position="609"/>
    </location>
</feature>
<keyword evidence="4" id="KW-1185">Reference proteome</keyword>
<proteinExistence type="predicted"/>
<dbReference type="OrthoDB" id="551524at2759"/>
<feature type="region of interest" description="Disordered" evidence="1">
    <location>
        <begin position="240"/>
        <end position="310"/>
    </location>
</feature>
<feature type="region of interest" description="Disordered" evidence="1">
    <location>
        <begin position="164"/>
        <end position="186"/>
    </location>
</feature>
<dbReference type="Proteomes" id="UP000722791">
    <property type="component" value="Unassembled WGS sequence"/>
</dbReference>
<dbReference type="EMBL" id="BNCP01000008">
    <property type="protein sequence ID" value="GIL76053.1"/>
    <property type="molecule type" value="Genomic_DNA"/>
</dbReference>
<organism evidence="2 4">
    <name type="scientific">Volvox reticuliferus</name>
    <dbReference type="NCBI Taxonomy" id="1737510"/>
    <lineage>
        <taxon>Eukaryota</taxon>
        <taxon>Viridiplantae</taxon>
        <taxon>Chlorophyta</taxon>
        <taxon>core chlorophytes</taxon>
        <taxon>Chlorophyceae</taxon>
        <taxon>CS clade</taxon>
        <taxon>Chlamydomonadales</taxon>
        <taxon>Volvocaceae</taxon>
        <taxon>Volvox</taxon>
    </lineage>
</organism>
<sequence length="662" mass="68064">MSTVEEEFSKLNDDITRFLKEEGCVDSGDDDIESSTAPRARPGSITPLGVRVDRGAGLLGFNSATATIGEMDSVLTNIRAWKQKHEREMLELRQRNEHALSQVAEAVMQLEQDSPLKPISIREDGQAVGAITNAVATPDSWTSRLSPSCQQDFGHAKVSHEQQQCQQSRKEQASGGLPPMLQLGEEDDEDLVTLLRERHERHDRILSGSAAVKLGLASETAQAHAPVLDQALIGSYITDADAQGQPQQTRVTREGSGGGSSQPMSTPGQPSLESVLRASIPRPARPQHLLGSAPSERPTTAARRRAEEAANAAVLRGQQLLSELEAELRELDGGERGPRRTDLRASSSDRGSDVMGTETGTATPLGFWEAGRPRSGQSGAPTGSGMLGGDGGDEDADHSAPSTTATAPVAGYPHVESLMNWSAQLQGVLAKMDALQTGYQVVAAAAATAARGSGTGDAASAGFGAGGSRPGSGGTCASTAAGAGWGTASPSGASLTSRPGSARVRLEPLPRGPCLSSGVLTGQELASGMTRIPSQSSPSSSVSPVAGSALAAVTGLEGNGQSHKSRSRVTGLRGVAGSGEACVAAERQGSGADNRDDDSRSSSCEREPAENGAGPVACAGHRIRQLRELQRQGAGGTSTGNATCGAVLTMGEQGAGRGVQSG</sequence>
<evidence type="ECO:0000256" key="1">
    <source>
        <dbReference type="SAM" id="MobiDB-lite"/>
    </source>
</evidence>
<feature type="compositionally biased region" description="Polar residues" evidence="1">
    <location>
        <begin position="261"/>
        <end position="272"/>
    </location>
</feature>
<feature type="region of interest" description="Disordered" evidence="1">
    <location>
        <begin position="329"/>
        <end position="408"/>
    </location>
</feature>
<dbReference type="AlphaFoldDB" id="A0A8J4C797"/>
<accession>A0A8J4C797</accession>